<organism evidence="2 3">
    <name type="scientific">Nesidiocoris tenuis</name>
    <dbReference type="NCBI Taxonomy" id="355587"/>
    <lineage>
        <taxon>Eukaryota</taxon>
        <taxon>Metazoa</taxon>
        <taxon>Ecdysozoa</taxon>
        <taxon>Arthropoda</taxon>
        <taxon>Hexapoda</taxon>
        <taxon>Insecta</taxon>
        <taxon>Pterygota</taxon>
        <taxon>Neoptera</taxon>
        <taxon>Paraneoptera</taxon>
        <taxon>Hemiptera</taxon>
        <taxon>Heteroptera</taxon>
        <taxon>Panheteroptera</taxon>
        <taxon>Cimicomorpha</taxon>
        <taxon>Miridae</taxon>
        <taxon>Dicyphina</taxon>
        <taxon>Nesidiocoris</taxon>
    </lineage>
</organism>
<feature type="region of interest" description="Disordered" evidence="1">
    <location>
        <begin position="181"/>
        <end position="208"/>
    </location>
</feature>
<dbReference type="AlphaFoldDB" id="A0A6H5GVT9"/>
<proteinExistence type="predicted"/>
<evidence type="ECO:0000313" key="2">
    <source>
        <dbReference type="EMBL" id="CAB0008117.1"/>
    </source>
</evidence>
<feature type="compositionally biased region" description="Polar residues" evidence="1">
    <location>
        <begin position="1"/>
        <end position="10"/>
    </location>
</feature>
<name>A0A6H5GVT9_9HEMI</name>
<feature type="region of interest" description="Disordered" evidence="1">
    <location>
        <begin position="1"/>
        <end position="45"/>
    </location>
</feature>
<sequence length="208" mass="24106">MEFQRYSASSPRGLRDPKLEKFGGRRTRFARLPREPGGRGPYRNKTEEVAPRVFGSCCDGARIARTVSRRRAHVSLPTVQLVYSGDTIQRITMRVHKGAKQTRNRFNGIFPLDSSVRTSNITLLLATKIDEVLQSWLEECYEFFVNLPAFGEEIKFDGKMNKVEKEKDVKQMMNMLENQKKKLKKTKKKLKTMKDAKVKKKEEAKMME</sequence>
<feature type="compositionally biased region" description="Basic and acidic residues" evidence="1">
    <location>
        <begin position="13"/>
        <end position="23"/>
    </location>
</feature>
<gene>
    <name evidence="2" type="ORF">NTEN_LOCUS13363</name>
</gene>
<dbReference type="Proteomes" id="UP000479000">
    <property type="component" value="Unassembled WGS sequence"/>
</dbReference>
<feature type="compositionally biased region" description="Basic residues" evidence="1">
    <location>
        <begin position="181"/>
        <end position="191"/>
    </location>
</feature>
<keyword evidence="3" id="KW-1185">Reference proteome</keyword>
<evidence type="ECO:0000313" key="3">
    <source>
        <dbReference type="Proteomes" id="UP000479000"/>
    </source>
</evidence>
<evidence type="ECO:0000256" key="1">
    <source>
        <dbReference type="SAM" id="MobiDB-lite"/>
    </source>
</evidence>
<accession>A0A6H5GVT9</accession>
<feature type="compositionally biased region" description="Basic and acidic residues" evidence="1">
    <location>
        <begin position="192"/>
        <end position="208"/>
    </location>
</feature>
<dbReference type="EMBL" id="CADCXU010020152">
    <property type="protein sequence ID" value="CAB0008117.1"/>
    <property type="molecule type" value="Genomic_DNA"/>
</dbReference>
<reference evidence="2 3" key="1">
    <citation type="submission" date="2020-02" db="EMBL/GenBank/DDBJ databases">
        <authorList>
            <person name="Ferguson B K."/>
        </authorList>
    </citation>
    <scope>NUCLEOTIDE SEQUENCE [LARGE SCALE GENOMIC DNA]</scope>
</reference>
<protein>
    <submittedName>
        <fullName evidence="2">Uncharacterized protein</fullName>
    </submittedName>
</protein>